<evidence type="ECO:0000313" key="2">
    <source>
        <dbReference type="Proteomes" id="UP000477750"/>
    </source>
</evidence>
<dbReference type="RefSeq" id="WP_153023897.1">
    <property type="nucleotide sequence ID" value="NZ_WIAO01000003.1"/>
</dbReference>
<organism evidence="1 2">
    <name type="scientific">Glycomyces albidus</name>
    <dbReference type="NCBI Taxonomy" id="2656774"/>
    <lineage>
        <taxon>Bacteria</taxon>
        <taxon>Bacillati</taxon>
        <taxon>Actinomycetota</taxon>
        <taxon>Actinomycetes</taxon>
        <taxon>Glycomycetales</taxon>
        <taxon>Glycomycetaceae</taxon>
        <taxon>Glycomyces</taxon>
    </lineage>
</organism>
<keyword evidence="2" id="KW-1185">Reference proteome</keyword>
<reference evidence="1 2" key="1">
    <citation type="submission" date="2019-10" db="EMBL/GenBank/DDBJ databases">
        <title>Glycomyces albidus sp. nov., a novel actinomycete isolated from rhizosphere soil of wheat (Triticum aestivum L.).</title>
        <authorList>
            <person name="Qian L."/>
        </authorList>
    </citation>
    <scope>NUCLEOTIDE SEQUENCE [LARGE SCALE GENOMIC DNA]</scope>
    <source>
        <strain evidence="1 2">NEAU-7082</strain>
    </source>
</reference>
<proteinExistence type="predicted"/>
<evidence type="ECO:0000313" key="1">
    <source>
        <dbReference type="EMBL" id="MQM24708.1"/>
    </source>
</evidence>
<gene>
    <name evidence="1" type="ORF">GFD30_03800</name>
</gene>
<dbReference type="Proteomes" id="UP000477750">
    <property type="component" value="Unassembled WGS sequence"/>
</dbReference>
<protein>
    <submittedName>
        <fullName evidence="1">Uncharacterized protein</fullName>
    </submittedName>
</protein>
<dbReference type="EMBL" id="WIAO01000003">
    <property type="protein sequence ID" value="MQM24708.1"/>
    <property type="molecule type" value="Genomic_DNA"/>
</dbReference>
<dbReference type="AlphaFoldDB" id="A0A6L5G4Z7"/>
<accession>A0A6L5G4Z7</accession>
<name>A0A6L5G4Z7_9ACTN</name>
<comment type="caution">
    <text evidence="1">The sequence shown here is derived from an EMBL/GenBank/DDBJ whole genome shotgun (WGS) entry which is preliminary data.</text>
</comment>
<sequence>MEDEELIRFSEIDIDDVDYAVKMLSMDELVAAHELSKERRWGAAWSSTDALRAEVDPSSPTFLLPAMRNAAGDMEVESLRCHLWFLPRQGPKLGRATTFDIELTRFRGLREVPQDKASAALRLLIAWHPLSTTG</sequence>